<dbReference type="InterPro" id="IPR008480">
    <property type="entry name" value="DUF761_pln"/>
</dbReference>
<evidence type="ECO:0000313" key="9">
    <source>
        <dbReference type="Proteomes" id="UP000834106"/>
    </source>
</evidence>
<evidence type="ECO:0000256" key="1">
    <source>
        <dbReference type="ARBA" id="ARBA00004141"/>
    </source>
</evidence>
<dbReference type="GO" id="GO:0016020">
    <property type="term" value="C:membrane"/>
    <property type="evidence" value="ECO:0007669"/>
    <property type="project" value="UniProtKB-SubCell"/>
</dbReference>
<proteinExistence type="inferred from homology"/>
<evidence type="ECO:0000313" key="8">
    <source>
        <dbReference type="EMBL" id="CAI9761349.1"/>
    </source>
</evidence>
<feature type="transmembrane region" description="Helical" evidence="7">
    <location>
        <begin position="6"/>
        <end position="26"/>
    </location>
</feature>
<dbReference type="Pfam" id="PF04819">
    <property type="entry name" value="DUF716"/>
    <property type="match status" value="1"/>
</dbReference>
<dbReference type="PANTHER" id="PTHR46285:SF3">
    <property type="entry name" value="PROTEINASE INHIBITOR I4, SERPIN (DUF716)"/>
    <property type="match status" value="1"/>
</dbReference>
<evidence type="ECO:0000256" key="2">
    <source>
        <dbReference type="ARBA" id="ARBA00006948"/>
    </source>
</evidence>
<sequence>MGTLVGHVAPGFGFFIIGLWHLLNHIKNHAISPKSYKSLPWFPTSKIRYLELFLIMAGSSMSIAMELFIGPDRHQPLDPDGTIPSNHLHNFEHSNISITFFMYAAFSILLDKLAPPANYGLTFMLGAIAFGQQLLLFHLHSADHMGVEGQYHWLLQIAIFSSLVTTLLGINYPKSFLNSFARSISIMFQGVWLMVMGFMLWTPEFIPKGCFMNLEEDHQVVRCQGEEALGRAKSLVNIQFSWYVVGMTTFSVSLYLIMIKLYPQKVEYRALSKFEELEEEIEEDVEAQKKGKSEEPKSTFLQMGKSFAPMDMESLSPIIKAKQAPQRRSIHQNYYLKYKNMEHHQEAGSNGRRCRKSNECVEKDDERRRMARQEDVNKMADEFINNFRKQLKFEREESLKRYHQMPAKGT</sequence>
<evidence type="ECO:0000256" key="3">
    <source>
        <dbReference type="ARBA" id="ARBA00022692"/>
    </source>
</evidence>
<dbReference type="AlphaFoldDB" id="A0AAD2DPB4"/>
<evidence type="ECO:0000256" key="6">
    <source>
        <dbReference type="SAM" id="MobiDB-lite"/>
    </source>
</evidence>
<feature type="transmembrane region" description="Helical" evidence="7">
    <location>
        <begin position="151"/>
        <end position="172"/>
    </location>
</feature>
<dbReference type="PANTHER" id="PTHR46285">
    <property type="entry name" value="PROTEINASE INHIBITOR I4, SERPIN (DUF716)-RELATED"/>
    <property type="match status" value="1"/>
</dbReference>
<feature type="transmembrane region" description="Helical" evidence="7">
    <location>
        <begin position="117"/>
        <end position="139"/>
    </location>
</feature>
<feature type="compositionally biased region" description="Basic and acidic residues" evidence="6">
    <location>
        <begin position="356"/>
        <end position="369"/>
    </location>
</feature>
<comment type="similarity">
    <text evidence="2">Belongs to the TMEM45 family.</text>
</comment>
<keyword evidence="9" id="KW-1185">Reference proteome</keyword>
<evidence type="ECO:0000256" key="7">
    <source>
        <dbReference type="SAM" id="Phobius"/>
    </source>
</evidence>
<reference evidence="8" key="1">
    <citation type="submission" date="2023-05" db="EMBL/GenBank/DDBJ databases">
        <authorList>
            <person name="Huff M."/>
        </authorList>
    </citation>
    <scope>NUCLEOTIDE SEQUENCE</scope>
</reference>
<feature type="region of interest" description="Disordered" evidence="6">
    <location>
        <begin position="345"/>
        <end position="369"/>
    </location>
</feature>
<keyword evidence="4 7" id="KW-1133">Transmembrane helix</keyword>
<evidence type="ECO:0000256" key="4">
    <source>
        <dbReference type="ARBA" id="ARBA00022989"/>
    </source>
</evidence>
<dbReference type="EMBL" id="OU503040">
    <property type="protein sequence ID" value="CAI9761349.1"/>
    <property type="molecule type" value="Genomic_DNA"/>
</dbReference>
<organism evidence="8 9">
    <name type="scientific">Fraxinus pennsylvanica</name>
    <dbReference type="NCBI Taxonomy" id="56036"/>
    <lineage>
        <taxon>Eukaryota</taxon>
        <taxon>Viridiplantae</taxon>
        <taxon>Streptophyta</taxon>
        <taxon>Embryophyta</taxon>
        <taxon>Tracheophyta</taxon>
        <taxon>Spermatophyta</taxon>
        <taxon>Magnoliopsida</taxon>
        <taxon>eudicotyledons</taxon>
        <taxon>Gunneridae</taxon>
        <taxon>Pentapetalae</taxon>
        <taxon>asterids</taxon>
        <taxon>lamiids</taxon>
        <taxon>Lamiales</taxon>
        <taxon>Oleaceae</taxon>
        <taxon>Oleeae</taxon>
        <taxon>Fraxinus</taxon>
    </lineage>
</organism>
<gene>
    <name evidence="8" type="ORF">FPE_LOCUS8779</name>
</gene>
<feature type="transmembrane region" description="Helical" evidence="7">
    <location>
        <begin position="240"/>
        <end position="259"/>
    </location>
</feature>
<dbReference type="Proteomes" id="UP000834106">
    <property type="component" value="Chromosome 5"/>
</dbReference>
<evidence type="ECO:0008006" key="10">
    <source>
        <dbReference type="Google" id="ProtNLM"/>
    </source>
</evidence>
<dbReference type="Pfam" id="PF05553">
    <property type="entry name" value="DUF761"/>
    <property type="match status" value="1"/>
</dbReference>
<keyword evidence="3 7" id="KW-0812">Transmembrane</keyword>
<keyword evidence="5 7" id="KW-0472">Membrane</keyword>
<protein>
    <recommendedName>
        <fullName evidence="10">Transmembrane protein 45A</fullName>
    </recommendedName>
</protein>
<feature type="transmembrane region" description="Helical" evidence="7">
    <location>
        <begin position="93"/>
        <end position="110"/>
    </location>
</feature>
<name>A0AAD2DPB4_9LAMI</name>
<feature type="transmembrane region" description="Helical" evidence="7">
    <location>
        <begin position="184"/>
        <end position="202"/>
    </location>
</feature>
<feature type="transmembrane region" description="Helical" evidence="7">
    <location>
        <begin position="47"/>
        <end position="69"/>
    </location>
</feature>
<comment type="subcellular location">
    <subcellularLocation>
        <location evidence="1">Membrane</location>
        <topology evidence="1">Multi-pass membrane protein</topology>
    </subcellularLocation>
</comment>
<accession>A0AAD2DPB4</accession>
<dbReference type="InterPro" id="IPR006904">
    <property type="entry name" value="DUF716"/>
</dbReference>
<evidence type="ECO:0000256" key="5">
    <source>
        <dbReference type="ARBA" id="ARBA00023136"/>
    </source>
</evidence>